<keyword evidence="2" id="KW-1185">Reference proteome</keyword>
<evidence type="ECO:0000313" key="2">
    <source>
        <dbReference type="Proteomes" id="UP000887574"/>
    </source>
</evidence>
<sequence>MESWIYMCYYLFNCYCLPWKWWDQALSSSDRSTTLKIFSLLVVLMRRWKSTRIRCSMSFVTWSIRSVLPNQSIIRRRTCDWSGPFHFMAPRNKQASPSGVPKEGRTVTAHPQSPINLPKAGPTISRSPVVETPNELRISAEYTGSKENVQNTDDSQGFASSKTSHKPPEKSCYRLPSNDQGSKNKGQNRRMGEDQEDSSGSSSTDTNTRKGSKSVERENFMSCEAMNAVKDPRHKK</sequence>
<name>A0A915EPE9_9BILA</name>
<dbReference type="Proteomes" id="UP000887574">
    <property type="component" value="Unplaced"/>
</dbReference>
<dbReference type="WBParaSite" id="jg8990">
    <property type="protein sequence ID" value="jg8990"/>
    <property type="gene ID" value="jg8990"/>
</dbReference>
<reference evidence="3" key="1">
    <citation type="submission" date="2022-11" db="UniProtKB">
        <authorList>
            <consortium name="WormBaseParasite"/>
        </authorList>
    </citation>
    <scope>IDENTIFICATION</scope>
</reference>
<evidence type="ECO:0000256" key="1">
    <source>
        <dbReference type="SAM" id="MobiDB-lite"/>
    </source>
</evidence>
<proteinExistence type="predicted"/>
<feature type="region of interest" description="Disordered" evidence="1">
    <location>
        <begin position="90"/>
        <end position="236"/>
    </location>
</feature>
<organism evidence="2 3">
    <name type="scientific">Ditylenchus dipsaci</name>
    <dbReference type="NCBI Taxonomy" id="166011"/>
    <lineage>
        <taxon>Eukaryota</taxon>
        <taxon>Metazoa</taxon>
        <taxon>Ecdysozoa</taxon>
        <taxon>Nematoda</taxon>
        <taxon>Chromadorea</taxon>
        <taxon>Rhabditida</taxon>
        <taxon>Tylenchina</taxon>
        <taxon>Tylenchomorpha</taxon>
        <taxon>Sphaerularioidea</taxon>
        <taxon>Anguinidae</taxon>
        <taxon>Anguininae</taxon>
        <taxon>Ditylenchus</taxon>
    </lineage>
</organism>
<accession>A0A915EPE9</accession>
<dbReference type="AlphaFoldDB" id="A0A915EPE9"/>
<protein>
    <submittedName>
        <fullName evidence="3">Uncharacterized protein</fullName>
    </submittedName>
</protein>
<feature type="compositionally biased region" description="Polar residues" evidence="1">
    <location>
        <begin position="145"/>
        <end position="162"/>
    </location>
</feature>
<evidence type="ECO:0000313" key="3">
    <source>
        <dbReference type="WBParaSite" id="jg8990"/>
    </source>
</evidence>